<proteinExistence type="predicted"/>
<keyword evidence="2" id="KW-0732">Signal</keyword>
<evidence type="ECO:0000313" key="4">
    <source>
        <dbReference type="Proteomes" id="UP001518989"/>
    </source>
</evidence>
<gene>
    <name evidence="3" type="ORF">IAI61_12750</name>
</gene>
<accession>A0ABS3KR29</accession>
<feature type="region of interest" description="Disordered" evidence="1">
    <location>
        <begin position="159"/>
        <end position="179"/>
    </location>
</feature>
<protein>
    <submittedName>
        <fullName evidence="3">Uncharacterized protein</fullName>
    </submittedName>
</protein>
<comment type="caution">
    <text evidence="3">The sequence shown here is derived from an EMBL/GenBank/DDBJ whole genome shotgun (WGS) entry which is preliminary data.</text>
</comment>
<keyword evidence="4" id="KW-1185">Reference proteome</keyword>
<feature type="signal peptide" evidence="2">
    <location>
        <begin position="1"/>
        <end position="25"/>
    </location>
</feature>
<organism evidence="3 4">
    <name type="scientific">Roseomonas haemaphysalidis</name>
    <dbReference type="NCBI Taxonomy" id="2768162"/>
    <lineage>
        <taxon>Bacteria</taxon>
        <taxon>Pseudomonadati</taxon>
        <taxon>Pseudomonadota</taxon>
        <taxon>Alphaproteobacteria</taxon>
        <taxon>Acetobacterales</taxon>
        <taxon>Roseomonadaceae</taxon>
        <taxon>Roseomonas</taxon>
    </lineage>
</organism>
<dbReference type="EMBL" id="JACTNG010000006">
    <property type="protein sequence ID" value="MBO1079902.1"/>
    <property type="molecule type" value="Genomic_DNA"/>
</dbReference>
<evidence type="ECO:0000256" key="1">
    <source>
        <dbReference type="SAM" id="MobiDB-lite"/>
    </source>
</evidence>
<evidence type="ECO:0000256" key="2">
    <source>
        <dbReference type="SAM" id="SignalP"/>
    </source>
</evidence>
<name>A0ABS3KR29_9PROT</name>
<feature type="compositionally biased region" description="Low complexity" evidence="1">
    <location>
        <begin position="168"/>
        <end position="179"/>
    </location>
</feature>
<feature type="chain" id="PRO_5045128114" evidence="2">
    <location>
        <begin position="26"/>
        <end position="514"/>
    </location>
</feature>
<dbReference type="Proteomes" id="UP001518989">
    <property type="component" value="Unassembled WGS sequence"/>
</dbReference>
<dbReference type="RefSeq" id="WP_207417682.1">
    <property type="nucleotide sequence ID" value="NZ_CP061177.1"/>
</dbReference>
<reference evidence="3 4" key="1">
    <citation type="submission" date="2020-09" db="EMBL/GenBank/DDBJ databases">
        <title>Roseomonas.</title>
        <authorList>
            <person name="Zhu W."/>
        </authorList>
    </citation>
    <scope>NUCLEOTIDE SEQUENCE [LARGE SCALE GENOMIC DNA]</scope>
    <source>
        <strain evidence="3 4">573</strain>
    </source>
</reference>
<evidence type="ECO:0000313" key="3">
    <source>
        <dbReference type="EMBL" id="MBO1079902.1"/>
    </source>
</evidence>
<sequence length="514" mass="52812">MAATGWWRAAWVVLACAAAAGPAVAQPDGGPKRGAAPPARSCEQQRVAMRPADAAGVPALRPGRAVCLRLSRGQEAFFRVAPEAGGSFSVVTRRLAHGTDTVLAALDARGRVLQQNDDGGGETLESRLDILPGVAVALVRAGTLDGDGGVFELLLTREPVPPPPDFPTSPQAAAAQPPLADNARRPILLRRGQSAFFALPADRARLVATTRGLRRDTDTVLALLDADGNVLAEDDDGGEGFASELLLDVAHPGPLFLRAGTLDDAGGSFDLVLQREAPAPPPDFPTTLEQARAAGPLAADTVRTLRLGRRQSAVFALPAGPALLALTRELDGDTDTVLTLLDEDGATLAEDDDGGGGFASRLTTARANGRPAFLRAGTLNNRGGAFTLALRPLAPPGAPATGGPAATVAEAARRPTLIPGEAVALQLEADQPAVFGLPQDGRAGVALTFDLREGADTVLEMLDADGTVLDQNDDADGGLGSRLSIGSQPRPAFLRVRALGSAAFSVVLVRAAGN</sequence>